<dbReference type="EMBL" id="KN881647">
    <property type="protein sequence ID" value="KIY51871.1"/>
    <property type="molecule type" value="Genomic_DNA"/>
</dbReference>
<keyword evidence="1" id="KW-0732">Signal</keyword>
<name>A0A0D7AKP1_9AGAR</name>
<dbReference type="GO" id="GO:0034976">
    <property type="term" value="P:response to endoplasmic reticulum stress"/>
    <property type="evidence" value="ECO:0007669"/>
    <property type="project" value="TreeGrafter"/>
</dbReference>
<organism evidence="3 4">
    <name type="scientific">Fistulina hepatica ATCC 64428</name>
    <dbReference type="NCBI Taxonomy" id="1128425"/>
    <lineage>
        <taxon>Eukaryota</taxon>
        <taxon>Fungi</taxon>
        <taxon>Dikarya</taxon>
        <taxon>Basidiomycota</taxon>
        <taxon>Agaricomycotina</taxon>
        <taxon>Agaricomycetes</taxon>
        <taxon>Agaricomycetidae</taxon>
        <taxon>Agaricales</taxon>
        <taxon>Fistulinaceae</taxon>
        <taxon>Fistulina</taxon>
    </lineage>
</organism>
<feature type="chain" id="PRO_5002316390" evidence="1">
    <location>
        <begin position="17"/>
        <end position="243"/>
    </location>
</feature>
<dbReference type="PROSITE" id="PS51352">
    <property type="entry name" value="THIOREDOXIN_2"/>
    <property type="match status" value="1"/>
</dbReference>
<dbReference type="Proteomes" id="UP000054144">
    <property type="component" value="Unassembled WGS sequence"/>
</dbReference>
<feature type="domain" description="Thioredoxin" evidence="2">
    <location>
        <begin position="7"/>
        <end position="156"/>
    </location>
</feature>
<dbReference type="AlphaFoldDB" id="A0A0D7AKP1"/>
<dbReference type="GO" id="GO:0015035">
    <property type="term" value="F:protein-disulfide reductase activity"/>
    <property type="evidence" value="ECO:0007669"/>
    <property type="project" value="TreeGrafter"/>
</dbReference>
<dbReference type="OrthoDB" id="427280at2759"/>
<protein>
    <submittedName>
        <fullName evidence="3">Thioredoxin-like protein</fullName>
    </submittedName>
</protein>
<sequence>LSLALGLLSLSPLVSAGLFPSSSHVKMLDPKGFRQAMEANQTSMVAFVAPWCGHCQRMSPEYAKAAQGLHPLVPVYAVDCDDEKNKRLCSEQAPQPKRQLFPRGNEAPPMTYSSGERTASAFFDWASRRVPHKISRLKQASEIPPWTEKNVDKPRALLLTKDTKMPLLWKVLGNKYRKVIEFGTHRDIDGETSVAMGYEAGSEKQAKVLLYPVGSTKPARYTGKNKLDSLSAFFDSVLDGTAD</sequence>
<reference evidence="3 4" key="1">
    <citation type="journal article" date="2015" name="Fungal Genet. Biol.">
        <title>Evolution of novel wood decay mechanisms in Agaricales revealed by the genome sequences of Fistulina hepatica and Cylindrobasidium torrendii.</title>
        <authorList>
            <person name="Floudas D."/>
            <person name="Held B.W."/>
            <person name="Riley R."/>
            <person name="Nagy L.G."/>
            <person name="Koehler G."/>
            <person name="Ransdell A.S."/>
            <person name="Younus H."/>
            <person name="Chow J."/>
            <person name="Chiniquy J."/>
            <person name="Lipzen A."/>
            <person name="Tritt A."/>
            <person name="Sun H."/>
            <person name="Haridas S."/>
            <person name="LaButti K."/>
            <person name="Ohm R.A."/>
            <person name="Kues U."/>
            <person name="Blanchette R.A."/>
            <person name="Grigoriev I.V."/>
            <person name="Minto R.E."/>
            <person name="Hibbett D.S."/>
        </authorList>
    </citation>
    <scope>NUCLEOTIDE SEQUENCE [LARGE SCALE GENOMIC DNA]</scope>
    <source>
        <strain evidence="3 4">ATCC 64428</strain>
    </source>
</reference>
<dbReference type="PANTHER" id="PTHR45815">
    <property type="entry name" value="PROTEIN DISULFIDE-ISOMERASE A6"/>
    <property type="match status" value="1"/>
</dbReference>
<accession>A0A0D7AKP1</accession>
<evidence type="ECO:0000313" key="4">
    <source>
        <dbReference type="Proteomes" id="UP000054144"/>
    </source>
</evidence>
<evidence type="ECO:0000313" key="3">
    <source>
        <dbReference type="EMBL" id="KIY51871.1"/>
    </source>
</evidence>
<evidence type="ECO:0000259" key="2">
    <source>
        <dbReference type="PROSITE" id="PS51352"/>
    </source>
</evidence>
<dbReference type="InterPro" id="IPR013766">
    <property type="entry name" value="Thioredoxin_domain"/>
</dbReference>
<feature type="non-terminal residue" evidence="3">
    <location>
        <position position="1"/>
    </location>
</feature>
<gene>
    <name evidence="3" type="ORF">FISHEDRAFT_21408</name>
</gene>
<proteinExistence type="predicted"/>
<dbReference type="GO" id="GO:0005788">
    <property type="term" value="C:endoplasmic reticulum lumen"/>
    <property type="evidence" value="ECO:0007669"/>
    <property type="project" value="TreeGrafter"/>
</dbReference>
<dbReference type="PANTHER" id="PTHR45815:SF3">
    <property type="entry name" value="PROTEIN DISULFIDE-ISOMERASE A6"/>
    <property type="match status" value="1"/>
</dbReference>
<dbReference type="Gene3D" id="3.40.30.10">
    <property type="entry name" value="Glutaredoxin"/>
    <property type="match status" value="1"/>
</dbReference>
<dbReference type="Pfam" id="PF00085">
    <property type="entry name" value="Thioredoxin"/>
    <property type="match status" value="1"/>
</dbReference>
<dbReference type="SUPFAM" id="SSF52833">
    <property type="entry name" value="Thioredoxin-like"/>
    <property type="match status" value="1"/>
</dbReference>
<evidence type="ECO:0000256" key="1">
    <source>
        <dbReference type="SAM" id="SignalP"/>
    </source>
</evidence>
<feature type="signal peptide" evidence="1">
    <location>
        <begin position="1"/>
        <end position="16"/>
    </location>
</feature>
<feature type="non-terminal residue" evidence="3">
    <location>
        <position position="243"/>
    </location>
</feature>
<keyword evidence="4" id="KW-1185">Reference proteome</keyword>
<dbReference type="InterPro" id="IPR036249">
    <property type="entry name" value="Thioredoxin-like_sf"/>
</dbReference>